<keyword evidence="4" id="KW-1185">Reference proteome</keyword>
<dbReference type="Pfam" id="PF10354">
    <property type="entry name" value="BMT5-like"/>
    <property type="match status" value="1"/>
</dbReference>
<reference evidence="3" key="1">
    <citation type="submission" date="2023-10" db="EMBL/GenBank/DDBJ databases">
        <authorList>
            <person name="Chen Y."/>
            <person name="Shah S."/>
            <person name="Dougan E. K."/>
            <person name="Thang M."/>
            <person name="Chan C."/>
        </authorList>
    </citation>
    <scope>NUCLEOTIDE SEQUENCE [LARGE SCALE GENOMIC DNA]</scope>
</reference>
<dbReference type="Proteomes" id="UP001189429">
    <property type="component" value="Unassembled WGS sequence"/>
</dbReference>
<sequence length="153" mass="16745">MEDAERDDGPPDSGLPAPDKPGAFVMGRRNCLELVDPFSDALVLGDANLTFSLVLAEHRKSLCHVGRTVATTFEKLETLKERYPEIEDTIKKLEEMEAEVLHNVDCTRLAVDPRFKGMEGKFGAVYYNFPHAGVIQGFFDPTGTPTCGGGTPT</sequence>
<evidence type="ECO:0000313" key="4">
    <source>
        <dbReference type="Proteomes" id="UP001189429"/>
    </source>
</evidence>
<evidence type="ECO:0000259" key="2">
    <source>
        <dbReference type="Pfam" id="PF10354"/>
    </source>
</evidence>
<gene>
    <name evidence="3" type="ORF">PCOR1329_LOCUS4106</name>
</gene>
<dbReference type="EMBL" id="CAUYUJ010001065">
    <property type="protein sequence ID" value="CAK0793996.1"/>
    <property type="molecule type" value="Genomic_DNA"/>
</dbReference>
<feature type="domain" description="25S rRNA (uridine-N(3))-methyltransferase BMT5-like" evidence="2">
    <location>
        <begin position="42"/>
        <end position="134"/>
    </location>
</feature>
<protein>
    <recommendedName>
        <fullName evidence="2">25S rRNA (uridine-N(3))-methyltransferase BMT5-like domain-containing protein</fullName>
    </recommendedName>
</protein>
<evidence type="ECO:0000313" key="3">
    <source>
        <dbReference type="EMBL" id="CAK0793996.1"/>
    </source>
</evidence>
<feature type="region of interest" description="Disordered" evidence="1">
    <location>
        <begin position="1"/>
        <end position="22"/>
    </location>
</feature>
<organism evidence="3 4">
    <name type="scientific">Prorocentrum cordatum</name>
    <dbReference type="NCBI Taxonomy" id="2364126"/>
    <lineage>
        <taxon>Eukaryota</taxon>
        <taxon>Sar</taxon>
        <taxon>Alveolata</taxon>
        <taxon>Dinophyceae</taxon>
        <taxon>Prorocentrales</taxon>
        <taxon>Prorocentraceae</taxon>
        <taxon>Prorocentrum</taxon>
    </lineage>
</organism>
<accession>A0ABN9PM95</accession>
<dbReference type="InterPro" id="IPR019446">
    <property type="entry name" value="BMT5-like"/>
</dbReference>
<comment type="caution">
    <text evidence="3">The sequence shown here is derived from an EMBL/GenBank/DDBJ whole genome shotgun (WGS) entry which is preliminary data.</text>
</comment>
<name>A0ABN9PM95_9DINO</name>
<proteinExistence type="predicted"/>
<evidence type="ECO:0000256" key="1">
    <source>
        <dbReference type="SAM" id="MobiDB-lite"/>
    </source>
</evidence>